<evidence type="ECO:0000256" key="1">
    <source>
        <dbReference type="SAM" id="Phobius"/>
    </source>
</evidence>
<reference evidence="2 3" key="1">
    <citation type="submission" date="2018-11" db="EMBL/GenBank/DDBJ databases">
        <authorList>
            <person name="Li F."/>
        </authorList>
    </citation>
    <scope>NUCLEOTIDE SEQUENCE [LARGE SCALE GENOMIC DNA]</scope>
    <source>
        <strain evidence="2 3">KIS18-7</strain>
    </source>
</reference>
<name>A0A3N0DWB8_9ACTN</name>
<sequence length="160" mass="16319">MPAPVASGHARSMAPTTRRAPVWSWAPAGTLLILGVSVLTGPPAYFISFLFAYGFRDHIGVVEHGTFLVLIALYATATGLLSTVAGTGLAPIRQRATFGVRAAGALNATAIGIGSVVSSLNKDQGSVSADFSPVTDVAVAGTLFFLAATLAVSAFRTARA</sequence>
<feature type="transmembrane region" description="Helical" evidence="1">
    <location>
        <begin position="137"/>
        <end position="155"/>
    </location>
</feature>
<accession>A0A3N0DWB8</accession>
<keyword evidence="1" id="KW-1133">Transmembrane helix</keyword>
<gene>
    <name evidence="2" type="ORF">EFL95_13165</name>
</gene>
<keyword evidence="1" id="KW-0472">Membrane</keyword>
<keyword evidence="3" id="KW-1185">Reference proteome</keyword>
<dbReference type="Proteomes" id="UP000277094">
    <property type="component" value="Unassembled WGS sequence"/>
</dbReference>
<organism evidence="2 3">
    <name type="scientific">Nocardioides marmorisolisilvae</name>
    <dbReference type="NCBI Taxonomy" id="1542737"/>
    <lineage>
        <taxon>Bacteria</taxon>
        <taxon>Bacillati</taxon>
        <taxon>Actinomycetota</taxon>
        <taxon>Actinomycetes</taxon>
        <taxon>Propionibacteriales</taxon>
        <taxon>Nocardioidaceae</taxon>
        <taxon>Nocardioides</taxon>
    </lineage>
</organism>
<feature type="transmembrane region" description="Helical" evidence="1">
    <location>
        <begin position="67"/>
        <end position="86"/>
    </location>
</feature>
<proteinExistence type="predicted"/>
<comment type="caution">
    <text evidence="2">The sequence shown here is derived from an EMBL/GenBank/DDBJ whole genome shotgun (WGS) entry which is preliminary data.</text>
</comment>
<feature type="transmembrane region" description="Helical" evidence="1">
    <location>
        <begin position="98"/>
        <end position="117"/>
    </location>
</feature>
<keyword evidence="1" id="KW-0812">Transmembrane</keyword>
<feature type="transmembrane region" description="Helical" evidence="1">
    <location>
        <begin position="28"/>
        <end position="55"/>
    </location>
</feature>
<protein>
    <submittedName>
        <fullName evidence="2">Uncharacterized protein</fullName>
    </submittedName>
</protein>
<evidence type="ECO:0000313" key="3">
    <source>
        <dbReference type="Proteomes" id="UP000277094"/>
    </source>
</evidence>
<dbReference type="AlphaFoldDB" id="A0A3N0DWB8"/>
<evidence type="ECO:0000313" key="2">
    <source>
        <dbReference type="EMBL" id="RNL79885.1"/>
    </source>
</evidence>
<dbReference type="EMBL" id="RJSG01000002">
    <property type="protein sequence ID" value="RNL79885.1"/>
    <property type="molecule type" value="Genomic_DNA"/>
</dbReference>